<name>A0A9P1C1R3_9DINO</name>
<dbReference type="EMBL" id="CAMXCT030000782">
    <property type="protein sequence ID" value="CAL4770545.1"/>
    <property type="molecule type" value="Genomic_DNA"/>
</dbReference>
<dbReference type="EMBL" id="CAMXCT010000782">
    <property type="protein sequence ID" value="CAI3983233.1"/>
    <property type="molecule type" value="Genomic_DNA"/>
</dbReference>
<protein>
    <submittedName>
        <fullName evidence="1">Uncharacterized protein</fullName>
    </submittedName>
</protein>
<keyword evidence="3" id="KW-1185">Reference proteome</keyword>
<proteinExistence type="predicted"/>
<evidence type="ECO:0000313" key="1">
    <source>
        <dbReference type="EMBL" id="CAI3983233.1"/>
    </source>
</evidence>
<organism evidence="1">
    <name type="scientific">Cladocopium goreaui</name>
    <dbReference type="NCBI Taxonomy" id="2562237"/>
    <lineage>
        <taxon>Eukaryota</taxon>
        <taxon>Sar</taxon>
        <taxon>Alveolata</taxon>
        <taxon>Dinophyceae</taxon>
        <taxon>Suessiales</taxon>
        <taxon>Symbiodiniaceae</taxon>
        <taxon>Cladocopium</taxon>
    </lineage>
</organism>
<sequence>MSQSDDVLGRDSQSQRQGYMQKKLEVHLSDLSTELMALKECLVFSLDPALEQWITWMLSFDVELIQSSYNLPLTSFDTL</sequence>
<evidence type="ECO:0000313" key="3">
    <source>
        <dbReference type="Proteomes" id="UP001152797"/>
    </source>
</evidence>
<reference evidence="1" key="1">
    <citation type="submission" date="2022-10" db="EMBL/GenBank/DDBJ databases">
        <authorList>
            <person name="Chen Y."/>
            <person name="Dougan E. K."/>
            <person name="Chan C."/>
            <person name="Rhodes N."/>
            <person name="Thang M."/>
        </authorList>
    </citation>
    <scope>NUCLEOTIDE SEQUENCE</scope>
</reference>
<dbReference type="AlphaFoldDB" id="A0A9P1C1R3"/>
<reference evidence="2 3" key="2">
    <citation type="submission" date="2024-05" db="EMBL/GenBank/DDBJ databases">
        <authorList>
            <person name="Chen Y."/>
            <person name="Shah S."/>
            <person name="Dougan E. K."/>
            <person name="Thang M."/>
            <person name="Chan C."/>
        </authorList>
    </citation>
    <scope>NUCLEOTIDE SEQUENCE [LARGE SCALE GENOMIC DNA]</scope>
</reference>
<dbReference type="Proteomes" id="UP001152797">
    <property type="component" value="Unassembled WGS sequence"/>
</dbReference>
<comment type="caution">
    <text evidence="1">The sequence shown here is derived from an EMBL/GenBank/DDBJ whole genome shotgun (WGS) entry which is preliminary data.</text>
</comment>
<gene>
    <name evidence="1" type="ORF">C1SCF055_LOCUS10860</name>
</gene>
<evidence type="ECO:0000313" key="2">
    <source>
        <dbReference type="EMBL" id="CAL4770545.1"/>
    </source>
</evidence>
<dbReference type="EMBL" id="CAMXCT020000782">
    <property type="protein sequence ID" value="CAL1136608.1"/>
    <property type="molecule type" value="Genomic_DNA"/>
</dbReference>
<accession>A0A9P1C1R3</accession>